<organism evidence="1 2">
    <name type="scientific">Brachionus plicatilis</name>
    <name type="common">Marine rotifer</name>
    <name type="synonym">Brachionus muelleri</name>
    <dbReference type="NCBI Taxonomy" id="10195"/>
    <lineage>
        <taxon>Eukaryota</taxon>
        <taxon>Metazoa</taxon>
        <taxon>Spiralia</taxon>
        <taxon>Gnathifera</taxon>
        <taxon>Rotifera</taxon>
        <taxon>Eurotatoria</taxon>
        <taxon>Monogononta</taxon>
        <taxon>Pseudotrocha</taxon>
        <taxon>Ploima</taxon>
        <taxon>Brachionidae</taxon>
        <taxon>Brachionus</taxon>
    </lineage>
</organism>
<proteinExistence type="predicted"/>
<evidence type="ECO:0000313" key="1">
    <source>
        <dbReference type="EMBL" id="RNA01690.1"/>
    </source>
</evidence>
<protein>
    <submittedName>
        <fullName evidence="1">Uncharacterized protein</fullName>
    </submittedName>
</protein>
<reference evidence="1 2" key="1">
    <citation type="journal article" date="2018" name="Sci. Rep.">
        <title>Genomic signatures of local adaptation to the degree of environmental predictability in rotifers.</title>
        <authorList>
            <person name="Franch-Gras L."/>
            <person name="Hahn C."/>
            <person name="Garcia-Roger E.M."/>
            <person name="Carmona M.J."/>
            <person name="Serra M."/>
            <person name="Gomez A."/>
        </authorList>
    </citation>
    <scope>NUCLEOTIDE SEQUENCE [LARGE SCALE GENOMIC DNA]</scope>
    <source>
        <strain evidence="1">HYR1</strain>
    </source>
</reference>
<dbReference type="EMBL" id="REGN01009205">
    <property type="protein sequence ID" value="RNA01690.1"/>
    <property type="molecule type" value="Genomic_DNA"/>
</dbReference>
<sequence>MIYIVCGNVGTRRIFWNNVGTRRINKEINGSPQLKNFLTQITTNTIFELCILKTLEMLEEKCKYICHLNLKLVNEPKVTTEIKKEAVEISDKNLKKLKENLYILTINRSKFQVNTDTL</sequence>
<name>A0A3M7PRK3_BRAPC</name>
<comment type="caution">
    <text evidence="1">The sequence shown here is derived from an EMBL/GenBank/DDBJ whole genome shotgun (WGS) entry which is preliminary data.</text>
</comment>
<dbReference type="Proteomes" id="UP000276133">
    <property type="component" value="Unassembled WGS sequence"/>
</dbReference>
<keyword evidence="2" id="KW-1185">Reference proteome</keyword>
<dbReference type="AlphaFoldDB" id="A0A3M7PRK3"/>
<gene>
    <name evidence="1" type="ORF">BpHYR1_006162</name>
</gene>
<accession>A0A3M7PRK3</accession>
<evidence type="ECO:0000313" key="2">
    <source>
        <dbReference type="Proteomes" id="UP000276133"/>
    </source>
</evidence>